<protein>
    <submittedName>
        <fullName evidence="2">Uncharacterized protein</fullName>
    </submittedName>
</protein>
<evidence type="ECO:0000313" key="2">
    <source>
        <dbReference type="EMBL" id="WEG35519.1"/>
    </source>
</evidence>
<organism evidence="2 3">
    <name type="scientific">Amygdalobacter indicium</name>
    <dbReference type="NCBI Taxonomy" id="3029272"/>
    <lineage>
        <taxon>Bacteria</taxon>
        <taxon>Bacillati</taxon>
        <taxon>Bacillota</taxon>
        <taxon>Clostridia</taxon>
        <taxon>Eubacteriales</taxon>
        <taxon>Oscillospiraceae</taxon>
        <taxon>Amygdalobacter</taxon>
    </lineage>
</organism>
<evidence type="ECO:0000313" key="3">
    <source>
        <dbReference type="Proteomes" id="UP001220478"/>
    </source>
</evidence>
<dbReference type="Proteomes" id="UP001220478">
    <property type="component" value="Chromosome"/>
</dbReference>
<evidence type="ECO:0000256" key="1">
    <source>
        <dbReference type="SAM" id="Phobius"/>
    </source>
</evidence>
<sequence length="235" mass="25751">MYASEDVNNKSYTITNEIASNFRNISEIASKSYDVKDMELKDFYIELAKNEIYNKNIVIKGGIDNLNFNEINVVKSNIDGKYYTSVNVSVGGEYSLLSNLNIMFNENDTFEGYTETLIYNNDKLDKFIIDNYQNGKLIEHKQTDIDYINNGQIREGIRGLKDIGAEQYNKSWYDKVGCIAALLGVNGTVAYLIAGTCTAACVAEPVGGAVCAACIGGVCVLGAADIGAIVACFKL</sequence>
<keyword evidence="1" id="KW-1133">Transmembrane helix</keyword>
<accession>A0ABY8C5E3</accession>
<proteinExistence type="predicted"/>
<reference evidence="2 3" key="1">
    <citation type="submission" date="2023-02" db="EMBL/GenBank/DDBJ databases">
        <title>Novel Oscillospiraceae bacterial genomes.</title>
        <authorList>
            <person name="Srinivasan S."/>
            <person name="Austin M.N."/>
            <person name="Fiedler T.L."/>
            <person name="Strenk S.M."/>
            <person name="Agnew K.J."/>
            <person name="Nagana Gowda G.A."/>
            <person name="Raftery D."/>
            <person name="Beamer M.A."/>
            <person name="Achilles S.L."/>
            <person name="Wiesenfeld H.C."/>
            <person name="Fredricks D.N."/>
            <person name="Hillier S.L."/>
        </authorList>
    </citation>
    <scope>NUCLEOTIDE SEQUENCE [LARGE SCALE GENOMIC DNA]</scope>
    <source>
        <strain evidence="2 3">CHIC02 1186E3-8</strain>
    </source>
</reference>
<feature type="transmembrane region" description="Helical" evidence="1">
    <location>
        <begin position="206"/>
        <end position="233"/>
    </location>
</feature>
<keyword evidence="1" id="KW-0812">Transmembrane</keyword>
<keyword evidence="1" id="KW-0472">Membrane</keyword>
<dbReference type="EMBL" id="CP118868">
    <property type="protein sequence ID" value="WEG35519.1"/>
    <property type="molecule type" value="Genomic_DNA"/>
</dbReference>
<gene>
    <name evidence="2" type="ORF">PYS61_06240</name>
</gene>
<keyword evidence="3" id="KW-1185">Reference proteome</keyword>
<name>A0ABY8C5E3_9FIRM</name>
<feature type="transmembrane region" description="Helical" evidence="1">
    <location>
        <begin position="176"/>
        <end position="194"/>
    </location>
</feature>
<dbReference type="RefSeq" id="WP_315571639.1">
    <property type="nucleotide sequence ID" value="NZ_CP118868.1"/>
</dbReference>